<feature type="signal peptide" evidence="5">
    <location>
        <begin position="1"/>
        <end position="21"/>
    </location>
</feature>
<evidence type="ECO:0000256" key="1">
    <source>
        <dbReference type="ARBA" id="ARBA00004459"/>
    </source>
</evidence>
<evidence type="ECO:0000313" key="7">
    <source>
        <dbReference type="EMBL" id="MDS9467690.1"/>
    </source>
</evidence>
<evidence type="ECO:0000256" key="5">
    <source>
        <dbReference type="SAM" id="SignalP"/>
    </source>
</evidence>
<dbReference type="Proteomes" id="UP001269144">
    <property type="component" value="Unassembled WGS sequence"/>
</dbReference>
<protein>
    <recommendedName>
        <fullName evidence="3">17 kDa surface antigen</fullName>
    </recommendedName>
</protein>
<evidence type="ECO:0000256" key="2">
    <source>
        <dbReference type="ARBA" id="ARBA00008681"/>
    </source>
</evidence>
<comment type="caution">
    <text evidence="7">The sequence shown here is derived from an EMBL/GenBank/DDBJ whole genome shotgun (WGS) entry which is preliminary data.</text>
</comment>
<feature type="chain" id="PRO_5045332313" description="17 kDa surface antigen" evidence="5">
    <location>
        <begin position="22"/>
        <end position="89"/>
    </location>
</feature>
<keyword evidence="8" id="KW-1185">Reference proteome</keyword>
<accession>A0ABU2HT24</accession>
<organism evidence="7 8">
    <name type="scientific">Paracoccus aurantius</name>
    <dbReference type="NCBI Taxonomy" id="3073814"/>
    <lineage>
        <taxon>Bacteria</taxon>
        <taxon>Pseudomonadati</taxon>
        <taxon>Pseudomonadota</taxon>
        <taxon>Alphaproteobacteria</taxon>
        <taxon>Rhodobacterales</taxon>
        <taxon>Paracoccaceae</taxon>
        <taxon>Paracoccus</taxon>
    </lineage>
</organism>
<gene>
    <name evidence="7" type="ORF">RGQ15_08915</name>
</gene>
<dbReference type="RefSeq" id="WP_311159859.1">
    <property type="nucleotide sequence ID" value="NZ_JAVQLW010000001.1"/>
</dbReference>
<feature type="domain" description="Glycine zipper 2TM" evidence="6">
    <location>
        <begin position="30"/>
        <end position="67"/>
    </location>
</feature>
<comment type="subcellular location">
    <subcellularLocation>
        <location evidence="1">Cell outer membrane</location>
        <topology evidence="1">Lipid-anchor</topology>
    </subcellularLocation>
</comment>
<keyword evidence="4" id="KW-0449">Lipoprotein</keyword>
<keyword evidence="5" id="KW-0732">Signal</keyword>
<name>A0ABU2HT24_9RHOB</name>
<dbReference type="InterPro" id="IPR008816">
    <property type="entry name" value="Gly_zipper_2TM_dom"/>
</dbReference>
<evidence type="ECO:0000313" key="8">
    <source>
        <dbReference type="Proteomes" id="UP001269144"/>
    </source>
</evidence>
<sequence>MMIKVAGLTVFMLASIGMVSGCSDNQGVNAGTGALLGAAAGSQVGKGSGRTAATLAGAAIGAQVGANQPTTRMCTYRNTQTGQTYQAAC</sequence>
<evidence type="ECO:0000256" key="4">
    <source>
        <dbReference type="ARBA" id="ARBA00023288"/>
    </source>
</evidence>
<dbReference type="Pfam" id="PF05433">
    <property type="entry name" value="Rick_17kDa_Anti"/>
    <property type="match status" value="1"/>
</dbReference>
<proteinExistence type="inferred from homology"/>
<dbReference type="PROSITE" id="PS51257">
    <property type="entry name" value="PROKAR_LIPOPROTEIN"/>
    <property type="match status" value="1"/>
</dbReference>
<comment type="similarity">
    <text evidence="2">Belongs to the rickettsiale 17 kDa surface antigen family.</text>
</comment>
<dbReference type="EMBL" id="JAVQLW010000001">
    <property type="protein sequence ID" value="MDS9467690.1"/>
    <property type="molecule type" value="Genomic_DNA"/>
</dbReference>
<evidence type="ECO:0000256" key="3">
    <source>
        <dbReference type="ARBA" id="ARBA00015281"/>
    </source>
</evidence>
<reference evidence="8" key="1">
    <citation type="submission" date="2023-07" db="EMBL/GenBank/DDBJ databases">
        <title>Paracoccus sp. MBLB3053 whole genome sequence.</title>
        <authorList>
            <person name="Hwang C.Y."/>
            <person name="Cho E.-S."/>
            <person name="Seo M.-J."/>
        </authorList>
    </citation>
    <scope>NUCLEOTIDE SEQUENCE [LARGE SCALE GENOMIC DNA]</scope>
    <source>
        <strain evidence="8">MBLB3053</strain>
    </source>
</reference>
<evidence type="ECO:0000259" key="6">
    <source>
        <dbReference type="Pfam" id="PF05433"/>
    </source>
</evidence>